<feature type="binding site" evidence="4">
    <location>
        <position position="178"/>
    </location>
    <ligand>
        <name>Mg(2+)</name>
        <dbReference type="ChEBI" id="CHEBI:18420"/>
    </ligand>
</feature>
<dbReference type="PIRSF" id="PIRSF015582">
    <property type="entry name" value="Cit_lyase_B"/>
    <property type="match status" value="1"/>
</dbReference>
<gene>
    <name evidence="5" type="ORF">HMPREF9333_01698</name>
</gene>
<keyword evidence="2 4" id="KW-0479">Metal-binding</keyword>
<dbReference type="GO" id="GO:0006107">
    <property type="term" value="P:oxaloacetate metabolic process"/>
    <property type="evidence" value="ECO:0007669"/>
    <property type="project" value="TreeGrafter"/>
</dbReference>
<protein>
    <recommendedName>
        <fullName evidence="7">HpcH/HpaI aldolase/citrate lyase domain-containing protein</fullName>
    </recommendedName>
</protein>
<dbReference type="RefSeq" id="WP_005541474.1">
    <property type="nucleotide sequence ID" value="NZ_JH378835.1"/>
</dbReference>
<dbReference type="InterPro" id="IPR015813">
    <property type="entry name" value="Pyrv/PenolPyrv_kinase-like_dom"/>
</dbReference>
<evidence type="ECO:0000313" key="5">
    <source>
        <dbReference type="EMBL" id="EHI55078.1"/>
    </source>
</evidence>
<dbReference type="SUPFAM" id="SSF51621">
    <property type="entry name" value="Phosphoenolpyruvate/pyruvate domain"/>
    <property type="match status" value="1"/>
</dbReference>
<dbReference type="Proteomes" id="UP000003011">
    <property type="component" value="Unassembled WGS sequence"/>
</dbReference>
<dbReference type="PANTHER" id="PTHR32308">
    <property type="entry name" value="LYASE BETA SUBUNIT, PUTATIVE (AFU_ORTHOLOGUE AFUA_4G13030)-RELATED"/>
    <property type="match status" value="1"/>
</dbReference>
<dbReference type="GO" id="GO:0003824">
    <property type="term" value="F:catalytic activity"/>
    <property type="evidence" value="ECO:0007669"/>
    <property type="project" value="InterPro"/>
</dbReference>
<organism evidence="5 6">
    <name type="scientific">Johnsonella ignava ATCC 51276</name>
    <dbReference type="NCBI Taxonomy" id="679200"/>
    <lineage>
        <taxon>Bacteria</taxon>
        <taxon>Bacillati</taxon>
        <taxon>Bacillota</taxon>
        <taxon>Clostridia</taxon>
        <taxon>Lachnospirales</taxon>
        <taxon>Lachnospiraceae</taxon>
        <taxon>Johnsonella</taxon>
    </lineage>
</organism>
<dbReference type="EMBL" id="ACZL01000029">
    <property type="protein sequence ID" value="EHI55078.1"/>
    <property type="molecule type" value="Genomic_DNA"/>
</dbReference>
<evidence type="ECO:0000256" key="4">
    <source>
        <dbReference type="PIRSR" id="PIRSR015582-2"/>
    </source>
</evidence>
<keyword evidence="3 4" id="KW-0460">Magnesium</keyword>
<dbReference type="PANTHER" id="PTHR32308:SF10">
    <property type="entry name" value="CITRATE LYASE SUBUNIT BETA"/>
    <property type="match status" value="1"/>
</dbReference>
<dbReference type="eggNOG" id="COG2301">
    <property type="taxonomic scope" value="Bacteria"/>
</dbReference>
<dbReference type="InterPro" id="IPR039480">
    <property type="entry name" value="C-C_Bond_Lyase-like"/>
</dbReference>
<evidence type="ECO:0000256" key="2">
    <source>
        <dbReference type="ARBA" id="ARBA00022723"/>
    </source>
</evidence>
<dbReference type="AlphaFoldDB" id="G5GJF8"/>
<dbReference type="OrthoDB" id="9786940at2"/>
<proteinExistence type="predicted"/>
<accession>G5GJF8</accession>
<name>G5GJF8_9FIRM</name>
<comment type="caution">
    <text evidence="5">The sequence shown here is derived from an EMBL/GenBank/DDBJ whole genome shotgun (WGS) entry which is preliminary data.</text>
</comment>
<dbReference type="Gene3D" id="3.20.20.60">
    <property type="entry name" value="Phosphoenolpyruvate-binding domains"/>
    <property type="match status" value="1"/>
</dbReference>
<reference evidence="5 6" key="1">
    <citation type="submission" date="2011-08" db="EMBL/GenBank/DDBJ databases">
        <title>The Genome Sequence of Johnsonella ignava ATCC 51276.</title>
        <authorList>
            <consortium name="The Broad Institute Genome Sequencing Platform"/>
            <person name="Earl A."/>
            <person name="Ward D."/>
            <person name="Feldgarden M."/>
            <person name="Gevers D."/>
            <person name="Izard J."/>
            <person name="Blanton J.M."/>
            <person name="Baranova O.V."/>
            <person name="Dewhirst F.E."/>
            <person name="Young S.K."/>
            <person name="Zeng Q."/>
            <person name="Gargeya S."/>
            <person name="Fitzgerald M."/>
            <person name="Haas B."/>
            <person name="Abouelleil A."/>
            <person name="Alvarado L."/>
            <person name="Arachchi H.M."/>
            <person name="Berlin A."/>
            <person name="Brown A."/>
            <person name="Chapman S.B."/>
            <person name="Chen Z."/>
            <person name="Dunbar C."/>
            <person name="Freedman E."/>
            <person name="Gearin G."/>
            <person name="Gellesch M."/>
            <person name="Goldberg J."/>
            <person name="Griggs A."/>
            <person name="Gujja S."/>
            <person name="Heiman D."/>
            <person name="Howarth C."/>
            <person name="Larson L."/>
            <person name="Lui A."/>
            <person name="MacDonald P.J.P."/>
            <person name="Montmayeur A."/>
            <person name="Murphy C."/>
            <person name="Neiman D."/>
            <person name="Pearson M."/>
            <person name="Priest M."/>
            <person name="Roberts A."/>
            <person name="Saif S."/>
            <person name="Shea T."/>
            <person name="Shenoy N."/>
            <person name="Sisk P."/>
            <person name="Stolte C."/>
            <person name="Sykes S."/>
            <person name="Wortman J."/>
            <person name="Nusbaum C."/>
            <person name="Birren B."/>
        </authorList>
    </citation>
    <scope>NUCLEOTIDE SEQUENCE [LARGE SCALE GENOMIC DNA]</scope>
    <source>
        <strain evidence="5 6">ATCC 51276</strain>
    </source>
</reference>
<dbReference type="HOGENOM" id="CLU_062194_0_0_9"/>
<evidence type="ECO:0008006" key="7">
    <source>
        <dbReference type="Google" id="ProtNLM"/>
    </source>
</evidence>
<dbReference type="InterPro" id="IPR011206">
    <property type="entry name" value="Citrate_lyase_beta/mcl1/mcl2"/>
</dbReference>
<keyword evidence="6" id="KW-1185">Reference proteome</keyword>
<comment type="cofactor">
    <cofactor evidence="1">
        <name>Mg(2+)</name>
        <dbReference type="ChEBI" id="CHEBI:18420"/>
    </cofactor>
</comment>
<dbReference type="Pfam" id="PF15617">
    <property type="entry name" value="C-C_Bond_Lyase"/>
    <property type="match status" value="1"/>
</dbReference>
<dbReference type="InterPro" id="IPR040442">
    <property type="entry name" value="Pyrv_kinase-like_dom_sf"/>
</dbReference>
<evidence type="ECO:0000256" key="3">
    <source>
        <dbReference type="ARBA" id="ARBA00022842"/>
    </source>
</evidence>
<evidence type="ECO:0000313" key="6">
    <source>
        <dbReference type="Proteomes" id="UP000003011"/>
    </source>
</evidence>
<dbReference type="STRING" id="679200.HMPREF9333_01698"/>
<sequence>MKNSSLYYSVGALLYCPAVNGSIADSIINERFGKNYSLALCLEDTINDSFVEKAQMLLCASIEKIYNAFIKTEFYLPKIFIRVRNPKQMLSVHKRLGEAAGIVSGFIAPKFSPVNSADYINILTDINLMSKKPLYLMPIYESMTLVNLKTRFDILYELKEQLDNAGEIILNIRVGGNDLCHIFGFRRNDNESIHMIGAISRIFADIITVYGPEYVVSGPVWEYFDGKGWEQGMKKEIADDKLCGFIGKTVIHPKQIEVVNAAYSVSRKDYEAAYAVMNWDKKSNTLVSADHMGERMDERNTHTNWAEKILFLSEIYGIRD</sequence>
<dbReference type="PATRIC" id="fig|679200.3.peg.1794"/>
<evidence type="ECO:0000256" key="1">
    <source>
        <dbReference type="ARBA" id="ARBA00001946"/>
    </source>
</evidence>
<dbReference type="GO" id="GO:0000287">
    <property type="term" value="F:magnesium ion binding"/>
    <property type="evidence" value="ECO:0007669"/>
    <property type="project" value="TreeGrafter"/>
</dbReference>